<keyword evidence="2" id="KW-1185">Reference proteome</keyword>
<comment type="caution">
    <text evidence="1">The sequence shown here is derived from an EMBL/GenBank/DDBJ whole genome shotgun (WGS) entry which is preliminary data.</text>
</comment>
<evidence type="ECO:0000313" key="1">
    <source>
        <dbReference type="EMBL" id="GHE01608.1"/>
    </source>
</evidence>
<sequence>MVIVSPAIPSETVKLDPIEVSRPIGRISVVTMAKIPSITETTASHPVSGDREDRSWPLTEAEVVAGMVFRPVKGSAFRDQSSRSHREVAGGSATAPLPFVGDVAFLPAEMGFGSGMTCWRRLRDWNEAGV</sequence>
<gene>
    <name evidence="1" type="ORF">GCM10010339_21680</name>
</gene>
<evidence type="ECO:0008006" key="3">
    <source>
        <dbReference type="Google" id="ProtNLM"/>
    </source>
</evidence>
<dbReference type="EMBL" id="BMVG01000003">
    <property type="protein sequence ID" value="GHE01608.1"/>
    <property type="molecule type" value="Genomic_DNA"/>
</dbReference>
<evidence type="ECO:0000313" key="2">
    <source>
        <dbReference type="Proteomes" id="UP000655443"/>
    </source>
</evidence>
<reference evidence="1" key="2">
    <citation type="submission" date="2020-09" db="EMBL/GenBank/DDBJ databases">
        <authorList>
            <person name="Sun Q."/>
            <person name="Ohkuma M."/>
        </authorList>
    </citation>
    <scope>NUCLEOTIDE SEQUENCE</scope>
    <source>
        <strain evidence="1">JCM 4714</strain>
    </source>
</reference>
<protein>
    <recommendedName>
        <fullName evidence="3">Transposase</fullName>
    </recommendedName>
</protein>
<reference evidence="1" key="1">
    <citation type="journal article" date="2014" name="Int. J. Syst. Evol. Microbiol.">
        <title>Complete genome sequence of Corynebacterium casei LMG S-19264T (=DSM 44701T), isolated from a smear-ripened cheese.</title>
        <authorList>
            <consortium name="US DOE Joint Genome Institute (JGI-PGF)"/>
            <person name="Walter F."/>
            <person name="Albersmeier A."/>
            <person name="Kalinowski J."/>
            <person name="Ruckert C."/>
        </authorList>
    </citation>
    <scope>NUCLEOTIDE SEQUENCE</scope>
    <source>
        <strain evidence="1">JCM 4714</strain>
    </source>
</reference>
<dbReference type="AlphaFoldDB" id="A0A918YFW0"/>
<dbReference type="Proteomes" id="UP000655443">
    <property type="component" value="Unassembled WGS sequence"/>
</dbReference>
<organism evidence="1 2">
    <name type="scientific">Streptomyces alanosinicus</name>
    <dbReference type="NCBI Taxonomy" id="68171"/>
    <lineage>
        <taxon>Bacteria</taxon>
        <taxon>Bacillati</taxon>
        <taxon>Actinomycetota</taxon>
        <taxon>Actinomycetes</taxon>
        <taxon>Kitasatosporales</taxon>
        <taxon>Streptomycetaceae</taxon>
        <taxon>Streptomyces</taxon>
    </lineage>
</organism>
<name>A0A918YFW0_9ACTN</name>
<proteinExistence type="predicted"/>
<accession>A0A918YFW0</accession>